<dbReference type="AlphaFoldDB" id="A0AAU7QKB2"/>
<keyword evidence="2" id="KW-0732">Signal</keyword>
<gene>
    <name evidence="3" type="ORF">ABNK63_15390</name>
</gene>
<feature type="chain" id="PRO_5043750492" evidence="2">
    <location>
        <begin position="22"/>
        <end position="179"/>
    </location>
</feature>
<dbReference type="InterPro" id="IPR009576">
    <property type="entry name" value="Biofilm_formation_YgiB"/>
</dbReference>
<dbReference type="RefSeq" id="WP_007806646.1">
    <property type="nucleotide sequence ID" value="NZ_CP157948.1"/>
</dbReference>
<evidence type="ECO:0000256" key="1">
    <source>
        <dbReference type="SAM" id="MobiDB-lite"/>
    </source>
</evidence>
<organism evidence="3">
    <name type="scientific">Rhodanobacter sp. IGA1.0</name>
    <dbReference type="NCBI Taxonomy" id="3158582"/>
    <lineage>
        <taxon>Bacteria</taxon>
        <taxon>Pseudomonadati</taxon>
        <taxon>Pseudomonadota</taxon>
        <taxon>Gammaproteobacteria</taxon>
        <taxon>Lysobacterales</taxon>
        <taxon>Rhodanobacteraceae</taxon>
        <taxon>Rhodanobacter</taxon>
    </lineage>
</organism>
<accession>A0AAU7QKB2</accession>
<feature type="signal peptide" evidence="2">
    <location>
        <begin position="1"/>
        <end position="21"/>
    </location>
</feature>
<name>A0AAU7QKB2_9GAMM</name>
<proteinExistence type="predicted"/>
<dbReference type="EMBL" id="CP157948">
    <property type="protein sequence ID" value="XBS89758.1"/>
    <property type="molecule type" value="Genomic_DNA"/>
</dbReference>
<evidence type="ECO:0000313" key="3">
    <source>
        <dbReference type="EMBL" id="XBS89758.1"/>
    </source>
</evidence>
<sequence>MKRSRTAALLLMGTAPLLLTACDRNEAREGLYTSVEACVAQTNDSSTCNQAFAKAEQEAVATAPRFANREECEASYGKEKCAERSDGNNHSFFGPLMTGFFLSQMMRNGVAANGFNSAPAFRDSNGGWQRPAAGGASGGVYRGGTAGTGMVPINATPNRAVTTSRSGFGRSSGSRGFGS</sequence>
<feature type="region of interest" description="Disordered" evidence="1">
    <location>
        <begin position="149"/>
        <end position="179"/>
    </location>
</feature>
<evidence type="ECO:0000256" key="2">
    <source>
        <dbReference type="SAM" id="SignalP"/>
    </source>
</evidence>
<protein>
    <submittedName>
        <fullName evidence="3">DUF1190 domain-containing protein</fullName>
    </submittedName>
</protein>
<dbReference type="PROSITE" id="PS51257">
    <property type="entry name" value="PROKAR_LIPOPROTEIN"/>
    <property type="match status" value="1"/>
</dbReference>
<feature type="compositionally biased region" description="Low complexity" evidence="1">
    <location>
        <begin position="164"/>
        <end position="179"/>
    </location>
</feature>
<reference evidence="3" key="1">
    <citation type="submission" date="2024-06" db="EMBL/GenBank/DDBJ databases">
        <authorList>
            <person name="Sun Y."/>
        </authorList>
    </citation>
    <scope>NUCLEOTIDE SEQUENCE</scope>
    <source>
        <strain evidence="3">IGA1.0</strain>
    </source>
</reference>
<dbReference type="Pfam" id="PF06693">
    <property type="entry name" value="DUF1190"/>
    <property type="match status" value="1"/>
</dbReference>